<evidence type="ECO:0000313" key="1">
    <source>
        <dbReference type="EMBL" id="RFZ95084.1"/>
    </source>
</evidence>
<accession>A0A372NYW1</accession>
<proteinExistence type="predicted"/>
<comment type="caution">
    <text evidence="1">The sequence shown here is derived from an EMBL/GenBank/DDBJ whole genome shotgun (WGS) entry which is preliminary data.</text>
</comment>
<name>A0A372NYW1_9SPHI</name>
<dbReference type="AlphaFoldDB" id="A0A372NYW1"/>
<organism evidence="1 2">
    <name type="scientific">Mucilaginibacter conchicola</name>
    <dbReference type="NCBI Taxonomy" id="2303333"/>
    <lineage>
        <taxon>Bacteria</taxon>
        <taxon>Pseudomonadati</taxon>
        <taxon>Bacteroidota</taxon>
        <taxon>Sphingobacteriia</taxon>
        <taxon>Sphingobacteriales</taxon>
        <taxon>Sphingobacteriaceae</taxon>
        <taxon>Mucilaginibacter</taxon>
    </lineage>
</organism>
<gene>
    <name evidence="1" type="ORF">D0C36_06030</name>
</gene>
<sequence length="75" mass="8548">MRIETSYHIMKGYVNIPASIPVKNCKYCGARPVVALVDGIRYVVKCPNDDSHYQTKAGVIDIEDWNFHNTSLFDE</sequence>
<reference evidence="1 2" key="1">
    <citation type="submission" date="2018-08" db="EMBL/GenBank/DDBJ databases">
        <title>Mucilaginibacter sp. MYSH2.</title>
        <authorList>
            <person name="Seo T."/>
        </authorList>
    </citation>
    <scope>NUCLEOTIDE SEQUENCE [LARGE SCALE GENOMIC DNA]</scope>
    <source>
        <strain evidence="1 2">MYSH2</strain>
    </source>
</reference>
<dbReference type="EMBL" id="QWDC01000001">
    <property type="protein sequence ID" value="RFZ95084.1"/>
    <property type="molecule type" value="Genomic_DNA"/>
</dbReference>
<evidence type="ECO:0000313" key="2">
    <source>
        <dbReference type="Proteomes" id="UP000264217"/>
    </source>
</evidence>
<keyword evidence="2" id="KW-1185">Reference proteome</keyword>
<protein>
    <submittedName>
        <fullName evidence="1">Uncharacterized protein</fullName>
    </submittedName>
</protein>
<dbReference type="Proteomes" id="UP000264217">
    <property type="component" value="Unassembled WGS sequence"/>
</dbReference>